<dbReference type="Gene3D" id="1.20.1250.20">
    <property type="entry name" value="MFS general substrate transporter like domains"/>
    <property type="match status" value="1"/>
</dbReference>
<proteinExistence type="inferred from homology"/>
<dbReference type="PANTHER" id="PTHR11328">
    <property type="entry name" value="MAJOR FACILITATOR SUPERFAMILY DOMAIN-CONTAINING PROTEIN"/>
    <property type="match status" value="1"/>
</dbReference>
<keyword evidence="2" id="KW-0175">Coiled coil</keyword>
<feature type="transmembrane region" description="Helical" evidence="3">
    <location>
        <begin position="139"/>
        <end position="160"/>
    </location>
</feature>
<dbReference type="AlphaFoldDB" id="A0A7M1XJP5"/>
<feature type="transmembrane region" description="Helical" evidence="3">
    <location>
        <begin position="73"/>
        <end position="95"/>
    </location>
</feature>
<dbReference type="PANTHER" id="PTHR11328:SF28">
    <property type="entry name" value="MAJOR FACILITATOR SUPERFAMILY DOMAIN-CONTAINING PROTEIN 12"/>
    <property type="match status" value="1"/>
</dbReference>
<dbReference type="GO" id="GO:0015293">
    <property type="term" value="F:symporter activity"/>
    <property type="evidence" value="ECO:0007669"/>
    <property type="project" value="InterPro"/>
</dbReference>
<feature type="transmembrane region" description="Helical" evidence="3">
    <location>
        <begin position="415"/>
        <end position="435"/>
    </location>
</feature>
<evidence type="ECO:0000313" key="5">
    <source>
        <dbReference type="Proteomes" id="UP000593591"/>
    </source>
</evidence>
<dbReference type="Pfam" id="PF13347">
    <property type="entry name" value="MFS_2"/>
    <property type="match status" value="1"/>
</dbReference>
<feature type="transmembrane region" description="Helical" evidence="3">
    <location>
        <begin position="490"/>
        <end position="511"/>
    </location>
</feature>
<feature type="coiled-coil region" evidence="2">
    <location>
        <begin position="581"/>
        <end position="685"/>
    </location>
</feature>
<dbReference type="EMBL" id="CP031517">
    <property type="protein sequence ID" value="QOS39078.1"/>
    <property type="molecule type" value="Genomic_DNA"/>
</dbReference>
<dbReference type="Proteomes" id="UP000593591">
    <property type="component" value="Chromosome"/>
</dbReference>
<dbReference type="SUPFAM" id="SSF103473">
    <property type="entry name" value="MFS general substrate transporter"/>
    <property type="match status" value="2"/>
</dbReference>
<name>A0A7M1XJP5_9SPIR</name>
<feature type="transmembrane region" description="Helical" evidence="3">
    <location>
        <begin position="281"/>
        <end position="302"/>
    </location>
</feature>
<dbReference type="InterPro" id="IPR039672">
    <property type="entry name" value="MFS_2"/>
</dbReference>
<keyword evidence="3" id="KW-0812">Transmembrane</keyword>
<evidence type="ECO:0000313" key="4">
    <source>
        <dbReference type="EMBL" id="QOS39078.1"/>
    </source>
</evidence>
<feature type="transmembrane region" description="Helical" evidence="3">
    <location>
        <begin position="107"/>
        <end position="127"/>
    </location>
</feature>
<dbReference type="GO" id="GO:0005886">
    <property type="term" value="C:plasma membrane"/>
    <property type="evidence" value="ECO:0007669"/>
    <property type="project" value="TreeGrafter"/>
</dbReference>
<evidence type="ECO:0008006" key="6">
    <source>
        <dbReference type="Google" id="ProtNLM"/>
    </source>
</evidence>
<sequence length="695" mass="75369">MAETQAKKKSVFETPLLSTKIKTNSVKLFPEAFLGYLAGPMFAMIGNGVINAFLIQYWDKVLNLKGWAPVFEILLPIISAIIIIIGNLLVGRLMTRKPTMAGKARPFILLGIPFLVIAMLMLFFPWSFPAENADVSNSLATLIVVAVGYNLYYAFAWPFYYTPHASLVNLSTRDGNSRGLLATLVNAGQLGAAGIAGMFGGILADALRLLPQRGYFAVNNVSTGVEAYTSKGGDFGEFYSYFRQLVSNPTYVNADGSLKEGVSIIYENASYAARQDANSRWIIIMLVMLGVLVVGCLLEYFFTRERITEEQIKLEVAAEAAHKDGGEVKEKKTATMAQQIKIAIHDKYWWFIIIFFFLYQFGGMMKNNSSSFFSQSIDGGTTVSSVINTVGAIPTALGMVAIFPLSKKFGKAKCILVGGIVAAVMGCIGFATLPMNGTTDIGAITAVSVLAFCLKALGTVPAMYISMALMADVLEHQEAVSGVRTDGFTMAVYGSIMVAMAGITNGIIAGLNIAMPNNRPLNTFLFFGVESIAYLVIALMFIFMKVEKFSKADHAAIIEDQKAQVLAEGGTWIEPEERAKMEEEENARLVEAARIEELKNHCAKQNLNFDEEEAKYQAKKAEADKAAAEKKAEADAKKAAKEAEKKAAWDALPAEKKAAIEAKRAAKAEKKAAEEAQAAEELAAIRAAYAASKNA</sequence>
<comment type="similarity">
    <text evidence="1">Belongs to the sodium:galactoside symporter (TC 2.A.2) family.</text>
</comment>
<feature type="transmembrane region" description="Helical" evidence="3">
    <location>
        <begin position="385"/>
        <end position="403"/>
    </location>
</feature>
<feature type="transmembrane region" description="Helical" evidence="3">
    <location>
        <begin position="441"/>
        <end position="469"/>
    </location>
</feature>
<evidence type="ECO:0000256" key="2">
    <source>
        <dbReference type="SAM" id="Coils"/>
    </source>
</evidence>
<feature type="transmembrane region" description="Helical" evidence="3">
    <location>
        <begin position="348"/>
        <end position="365"/>
    </location>
</feature>
<gene>
    <name evidence="4" type="ORF">DYE49_00860</name>
</gene>
<feature type="transmembrane region" description="Helical" evidence="3">
    <location>
        <begin position="523"/>
        <end position="544"/>
    </location>
</feature>
<protein>
    <recommendedName>
        <fullName evidence="6">MFS transporter</fullName>
    </recommendedName>
</protein>
<organism evidence="4 5">
    <name type="scientific">Treponema rectale</name>
    <dbReference type="NCBI Taxonomy" id="744512"/>
    <lineage>
        <taxon>Bacteria</taxon>
        <taxon>Pseudomonadati</taxon>
        <taxon>Spirochaetota</taxon>
        <taxon>Spirochaetia</taxon>
        <taxon>Spirochaetales</taxon>
        <taxon>Treponemataceae</taxon>
        <taxon>Treponema</taxon>
    </lineage>
</organism>
<reference evidence="4 5" key="1">
    <citation type="submission" date="2018-08" db="EMBL/GenBank/DDBJ databases">
        <title>The first complete genome of Treponema rectale (CHPAT), a commensal spirochete of the bovine rectum.</title>
        <authorList>
            <person name="Staton G.J."/>
            <person name="Clegg S.R."/>
            <person name="Carter S.D."/>
            <person name="Radford A.D."/>
            <person name="Darby A."/>
            <person name="Hall N."/>
            <person name="Birtles R.J."/>
            <person name="Evans N.J."/>
        </authorList>
    </citation>
    <scope>NUCLEOTIDE SEQUENCE [LARGE SCALE GENOMIC DNA]</scope>
    <source>
        <strain evidence="4 5">CHPA</strain>
    </source>
</reference>
<accession>A0A7M1XJP5</accession>
<dbReference type="GO" id="GO:0008643">
    <property type="term" value="P:carbohydrate transport"/>
    <property type="evidence" value="ECO:0007669"/>
    <property type="project" value="InterPro"/>
</dbReference>
<dbReference type="InterPro" id="IPR036259">
    <property type="entry name" value="MFS_trans_sf"/>
</dbReference>
<keyword evidence="3" id="KW-0472">Membrane</keyword>
<feature type="transmembrane region" description="Helical" evidence="3">
    <location>
        <begin position="33"/>
        <end position="58"/>
    </location>
</feature>
<evidence type="ECO:0000256" key="3">
    <source>
        <dbReference type="SAM" id="Phobius"/>
    </source>
</evidence>
<keyword evidence="3" id="KW-1133">Transmembrane helix</keyword>
<dbReference type="KEGG" id="trc:DYE49_00860"/>
<evidence type="ECO:0000256" key="1">
    <source>
        <dbReference type="ARBA" id="ARBA00009617"/>
    </source>
</evidence>
<feature type="transmembrane region" description="Helical" evidence="3">
    <location>
        <begin position="180"/>
        <end position="204"/>
    </location>
</feature>